<evidence type="ECO:0000313" key="2">
    <source>
        <dbReference type="EMBL" id="ASV73660.1"/>
    </source>
</evidence>
<evidence type="ECO:0000313" key="3">
    <source>
        <dbReference type="Proteomes" id="UP000215086"/>
    </source>
</evidence>
<dbReference type="CDD" id="cd02440">
    <property type="entry name" value="AdoMet_MTases"/>
    <property type="match status" value="1"/>
</dbReference>
<sequence length="530" mass="60010">MATSGVSKPEVLSSVCCNEQARRPCREADESLESFPRRATGTLAAVKGDSSEKVAFRKLSVLIPVYNERWTLAEVVRRVLAAPVSLGMEIVIVDDGSTDGSYELALRLAEQDSRIKVIRHRRNMGKGAAIRTAISHLSGDIAVIQDADFEYDPQDFPALLAPILKGQADAVFGSRFIGHTRRVLFFWHTLVNKFLTLVSNMVNDLNLTDMETGYKAIRTDVLKRLRLNARTFTIEPELTCRLAQWGARIYEVPVSYFGRTYAEGKKINAWDGIKALGAILYYRFIDTQFTHDEGFATLRSCQRAAAYSKWIVDQARPYLGRRILEAGAGIGNISPFFLHAERLVLADCNPAYCRMLRYRFEGRENVRVDEADLTAPDSYQQWREDKLDTVFCSNVLEHLPNDADVLKQFYQILEEGGHCIIIVPAEPRLFGEIDQAVGHYRRYTVADLVAKMEAAGFQVVFTRQFNRLGAAGWFVSSKVLRRRQLDPRSMRWFGRITPLAKLLDYFLPWPGMSLIVVGRKPQRQLLRAAA</sequence>
<accession>A0A286RCG9</accession>
<dbReference type="CDD" id="cd04179">
    <property type="entry name" value="DPM_DPG-synthase_like"/>
    <property type="match status" value="1"/>
</dbReference>
<dbReference type="InterPro" id="IPR029044">
    <property type="entry name" value="Nucleotide-diphossugar_trans"/>
</dbReference>
<dbReference type="SUPFAM" id="SSF53448">
    <property type="entry name" value="Nucleotide-diphospho-sugar transferases"/>
    <property type="match status" value="1"/>
</dbReference>
<keyword evidence="3" id="KW-1185">Reference proteome</keyword>
<reference evidence="2 3" key="1">
    <citation type="journal article" name="Front. Microbiol.">
        <title>Sugar Metabolism of the First Thermophilic Planctomycete Thermogutta terrifontis: Comparative Genomic and Transcriptomic Approaches.</title>
        <authorList>
            <person name="Elcheninov A.G."/>
            <person name="Menzel P."/>
            <person name="Gudbergsdottir S.R."/>
            <person name="Slesarev A.I."/>
            <person name="Kadnikov V.V."/>
            <person name="Krogh A."/>
            <person name="Bonch-Osmolovskaya E.A."/>
            <person name="Peng X."/>
            <person name="Kublanov I.V."/>
        </authorList>
    </citation>
    <scope>NUCLEOTIDE SEQUENCE [LARGE SCALE GENOMIC DNA]</scope>
    <source>
        <strain evidence="2 3">R1</strain>
    </source>
</reference>
<dbReference type="KEGG" id="ttf:THTE_1058"/>
<dbReference type="Pfam" id="PF00535">
    <property type="entry name" value="Glycos_transf_2"/>
    <property type="match status" value="1"/>
</dbReference>
<dbReference type="InterPro" id="IPR001173">
    <property type="entry name" value="Glyco_trans_2-like"/>
</dbReference>
<dbReference type="Pfam" id="PF13489">
    <property type="entry name" value="Methyltransf_23"/>
    <property type="match status" value="1"/>
</dbReference>
<dbReference type="AlphaFoldDB" id="A0A286RCG9"/>
<dbReference type="InterPro" id="IPR050256">
    <property type="entry name" value="Glycosyltransferase_2"/>
</dbReference>
<dbReference type="Gene3D" id="3.40.50.150">
    <property type="entry name" value="Vaccinia Virus protein VP39"/>
    <property type="match status" value="1"/>
</dbReference>
<dbReference type="Proteomes" id="UP000215086">
    <property type="component" value="Chromosome"/>
</dbReference>
<dbReference type="Gene3D" id="3.90.550.10">
    <property type="entry name" value="Spore Coat Polysaccharide Biosynthesis Protein SpsA, Chain A"/>
    <property type="match status" value="1"/>
</dbReference>
<dbReference type="PANTHER" id="PTHR48090">
    <property type="entry name" value="UNDECAPRENYL-PHOSPHATE 4-DEOXY-4-FORMAMIDO-L-ARABINOSE TRANSFERASE-RELATED"/>
    <property type="match status" value="1"/>
</dbReference>
<keyword evidence="2" id="KW-0808">Transferase</keyword>
<dbReference type="SUPFAM" id="SSF53335">
    <property type="entry name" value="S-adenosyl-L-methionine-dependent methyltransferases"/>
    <property type="match status" value="1"/>
</dbReference>
<proteinExistence type="predicted"/>
<organism evidence="2 3">
    <name type="scientific">Thermogutta terrifontis</name>
    <dbReference type="NCBI Taxonomy" id="1331910"/>
    <lineage>
        <taxon>Bacteria</taxon>
        <taxon>Pseudomonadati</taxon>
        <taxon>Planctomycetota</taxon>
        <taxon>Planctomycetia</taxon>
        <taxon>Pirellulales</taxon>
        <taxon>Thermoguttaceae</taxon>
        <taxon>Thermogutta</taxon>
    </lineage>
</organism>
<protein>
    <submittedName>
        <fullName evidence="2">Glycosyl transferase, family 2</fullName>
    </submittedName>
</protein>
<dbReference type="EMBL" id="CP018477">
    <property type="protein sequence ID" value="ASV73660.1"/>
    <property type="molecule type" value="Genomic_DNA"/>
</dbReference>
<dbReference type="OrthoDB" id="9807778at2"/>
<dbReference type="InterPro" id="IPR029063">
    <property type="entry name" value="SAM-dependent_MTases_sf"/>
</dbReference>
<gene>
    <name evidence="2" type="ORF">THTE_1058</name>
</gene>
<dbReference type="GO" id="GO:0016740">
    <property type="term" value="F:transferase activity"/>
    <property type="evidence" value="ECO:0007669"/>
    <property type="project" value="UniProtKB-KW"/>
</dbReference>
<feature type="domain" description="Glycosyltransferase 2-like" evidence="1">
    <location>
        <begin position="60"/>
        <end position="225"/>
    </location>
</feature>
<dbReference type="PANTHER" id="PTHR48090:SF7">
    <property type="entry name" value="RFBJ PROTEIN"/>
    <property type="match status" value="1"/>
</dbReference>
<evidence type="ECO:0000259" key="1">
    <source>
        <dbReference type="Pfam" id="PF00535"/>
    </source>
</evidence>
<name>A0A286RCG9_9BACT</name>